<accession>A0ABS8RV46</accession>
<dbReference type="Proteomes" id="UP000823775">
    <property type="component" value="Unassembled WGS sequence"/>
</dbReference>
<organism evidence="1 2">
    <name type="scientific">Datura stramonium</name>
    <name type="common">Jimsonweed</name>
    <name type="synonym">Common thornapple</name>
    <dbReference type="NCBI Taxonomy" id="4076"/>
    <lineage>
        <taxon>Eukaryota</taxon>
        <taxon>Viridiplantae</taxon>
        <taxon>Streptophyta</taxon>
        <taxon>Embryophyta</taxon>
        <taxon>Tracheophyta</taxon>
        <taxon>Spermatophyta</taxon>
        <taxon>Magnoliopsida</taxon>
        <taxon>eudicotyledons</taxon>
        <taxon>Gunneridae</taxon>
        <taxon>Pentapetalae</taxon>
        <taxon>asterids</taxon>
        <taxon>lamiids</taxon>
        <taxon>Solanales</taxon>
        <taxon>Solanaceae</taxon>
        <taxon>Solanoideae</taxon>
        <taxon>Datureae</taxon>
        <taxon>Datura</taxon>
    </lineage>
</organism>
<proteinExistence type="predicted"/>
<sequence length="64" mass="7570">MMVHKILDQASQRCHMNLVKCSDFRTRKSDISSHASSQRIWQSFICEMEHKPLSWLMHRVIRGG</sequence>
<dbReference type="EMBL" id="JACEIK010000142">
    <property type="protein sequence ID" value="MCD7450691.1"/>
    <property type="molecule type" value="Genomic_DNA"/>
</dbReference>
<keyword evidence="2" id="KW-1185">Reference proteome</keyword>
<gene>
    <name evidence="1" type="ORF">HAX54_008145</name>
</gene>
<reference evidence="1 2" key="1">
    <citation type="journal article" date="2021" name="BMC Genomics">
        <title>Datura genome reveals duplications of psychoactive alkaloid biosynthetic genes and high mutation rate following tissue culture.</title>
        <authorList>
            <person name="Rajewski A."/>
            <person name="Carter-House D."/>
            <person name="Stajich J."/>
            <person name="Litt A."/>
        </authorList>
    </citation>
    <scope>NUCLEOTIDE SEQUENCE [LARGE SCALE GENOMIC DNA]</scope>
    <source>
        <strain evidence="1">AR-01</strain>
    </source>
</reference>
<evidence type="ECO:0000313" key="1">
    <source>
        <dbReference type="EMBL" id="MCD7450691.1"/>
    </source>
</evidence>
<name>A0ABS8RV46_DATST</name>
<protein>
    <submittedName>
        <fullName evidence="1">Uncharacterized protein</fullName>
    </submittedName>
</protein>
<comment type="caution">
    <text evidence="1">The sequence shown here is derived from an EMBL/GenBank/DDBJ whole genome shotgun (WGS) entry which is preliminary data.</text>
</comment>
<evidence type="ECO:0000313" key="2">
    <source>
        <dbReference type="Proteomes" id="UP000823775"/>
    </source>
</evidence>
<feature type="non-terminal residue" evidence="1">
    <location>
        <position position="64"/>
    </location>
</feature>